<dbReference type="AlphaFoldDB" id="A0AAD6EUI1"/>
<dbReference type="InterPro" id="IPR017907">
    <property type="entry name" value="Znf_RING_CS"/>
</dbReference>
<evidence type="ECO:0000256" key="3">
    <source>
        <dbReference type="ARBA" id="ARBA00022723"/>
    </source>
</evidence>
<dbReference type="Gene3D" id="3.40.50.10810">
    <property type="entry name" value="Tandem AAA-ATPase domain"/>
    <property type="match status" value="1"/>
</dbReference>
<dbReference type="SUPFAM" id="SSF52540">
    <property type="entry name" value="P-loop containing nucleoside triphosphate hydrolases"/>
    <property type="match status" value="2"/>
</dbReference>
<dbReference type="SMART" id="SM00490">
    <property type="entry name" value="HELICc"/>
    <property type="match status" value="1"/>
</dbReference>
<accession>A0AAD6EUI1</accession>
<keyword evidence="4" id="KW-0547">Nucleotide-binding</keyword>
<comment type="subcellular location">
    <subcellularLocation>
        <location evidence="1">Nucleus</location>
    </subcellularLocation>
</comment>
<dbReference type="SMART" id="SM00910">
    <property type="entry name" value="HIRAN"/>
    <property type="match status" value="1"/>
</dbReference>
<dbReference type="GO" id="GO:0005634">
    <property type="term" value="C:nucleus"/>
    <property type="evidence" value="ECO:0007669"/>
    <property type="project" value="UniProtKB-SubCell"/>
</dbReference>
<keyword evidence="17" id="KW-1185">Reference proteome</keyword>
<keyword evidence="9" id="KW-0067">ATP-binding</keyword>
<dbReference type="PROSITE" id="PS51192">
    <property type="entry name" value="HELICASE_ATP_BIND_1"/>
    <property type="match status" value="1"/>
</dbReference>
<dbReference type="PANTHER" id="PTHR45626">
    <property type="entry name" value="TRANSCRIPTION TERMINATION FACTOR 2-RELATED"/>
    <property type="match status" value="1"/>
</dbReference>
<evidence type="ECO:0000256" key="6">
    <source>
        <dbReference type="ARBA" id="ARBA00022801"/>
    </source>
</evidence>
<dbReference type="InterPro" id="IPR014905">
    <property type="entry name" value="HIRAN"/>
</dbReference>
<evidence type="ECO:0000256" key="11">
    <source>
        <dbReference type="PROSITE-ProRule" id="PRU00175"/>
    </source>
</evidence>
<keyword evidence="8" id="KW-0862">Zinc</keyword>
<dbReference type="Pfam" id="PF00176">
    <property type="entry name" value="SNF2-rel_dom"/>
    <property type="match status" value="1"/>
</dbReference>
<dbReference type="EMBL" id="JAMRDG010000001">
    <property type="protein sequence ID" value="KAJ3701682.1"/>
    <property type="molecule type" value="Genomic_DNA"/>
</dbReference>
<keyword evidence="3" id="KW-0479">Metal-binding</keyword>
<evidence type="ECO:0000313" key="16">
    <source>
        <dbReference type="EMBL" id="KAJ3701682.1"/>
    </source>
</evidence>
<dbReference type="GO" id="GO:0006281">
    <property type="term" value="P:DNA repair"/>
    <property type="evidence" value="ECO:0007669"/>
    <property type="project" value="TreeGrafter"/>
</dbReference>
<organism evidence="16 17">
    <name type="scientific">Rhynchospora tenuis</name>
    <dbReference type="NCBI Taxonomy" id="198213"/>
    <lineage>
        <taxon>Eukaryota</taxon>
        <taxon>Viridiplantae</taxon>
        <taxon>Streptophyta</taxon>
        <taxon>Embryophyta</taxon>
        <taxon>Tracheophyta</taxon>
        <taxon>Spermatophyta</taxon>
        <taxon>Magnoliopsida</taxon>
        <taxon>Liliopsida</taxon>
        <taxon>Poales</taxon>
        <taxon>Cyperaceae</taxon>
        <taxon>Cyperoideae</taxon>
        <taxon>Rhynchosporeae</taxon>
        <taxon>Rhynchospora</taxon>
    </lineage>
</organism>
<dbReference type="Gene3D" id="3.30.70.2330">
    <property type="match status" value="1"/>
</dbReference>
<keyword evidence="5 11" id="KW-0863">Zinc-finger</keyword>
<evidence type="ECO:0000256" key="5">
    <source>
        <dbReference type="ARBA" id="ARBA00022771"/>
    </source>
</evidence>
<feature type="domain" description="Helicase C-terminal" evidence="15">
    <location>
        <begin position="692"/>
        <end position="860"/>
    </location>
</feature>
<evidence type="ECO:0000313" key="17">
    <source>
        <dbReference type="Proteomes" id="UP001210211"/>
    </source>
</evidence>
<dbReference type="InterPro" id="IPR050628">
    <property type="entry name" value="SNF2_RAD54_helicase_TF"/>
</dbReference>
<dbReference type="InterPro" id="IPR001841">
    <property type="entry name" value="Znf_RING"/>
</dbReference>
<feature type="domain" description="RING-type" evidence="13">
    <location>
        <begin position="619"/>
        <end position="658"/>
    </location>
</feature>
<dbReference type="Pfam" id="PF13920">
    <property type="entry name" value="zf-C3HC4_3"/>
    <property type="match status" value="1"/>
</dbReference>
<dbReference type="GO" id="GO:0008094">
    <property type="term" value="F:ATP-dependent activity, acting on DNA"/>
    <property type="evidence" value="ECO:0007669"/>
    <property type="project" value="TreeGrafter"/>
</dbReference>
<dbReference type="GO" id="GO:0004386">
    <property type="term" value="F:helicase activity"/>
    <property type="evidence" value="ECO:0007669"/>
    <property type="project" value="UniProtKB-KW"/>
</dbReference>
<evidence type="ECO:0000259" key="14">
    <source>
        <dbReference type="PROSITE" id="PS51192"/>
    </source>
</evidence>
<dbReference type="PROSITE" id="PS51194">
    <property type="entry name" value="HELICASE_CTER"/>
    <property type="match status" value="1"/>
</dbReference>
<protein>
    <recommendedName>
        <fullName evidence="18">SWI/SNF-related matrix-associated actin-dependent regulator of chromatin subfamily A member 3-like 1</fullName>
    </recommendedName>
</protein>
<keyword evidence="6" id="KW-0378">Hydrolase</keyword>
<dbReference type="Gene3D" id="3.30.40.10">
    <property type="entry name" value="Zinc/RING finger domain, C3HC4 (zinc finger)"/>
    <property type="match status" value="1"/>
</dbReference>
<dbReference type="Proteomes" id="UP001210211">
    <property type="component" value="Unassembled WGS sequence"/>
</dbReference>
<evidence type="ECO:0000256" key="9">
    <source>
        <dbReference type="ARBA" id="ARBA00022840"/>
    </source>
</evidence>
<reference evidence="16 17" key="1">
    <citation type="journal article" date="2022" name="Cell">
        <title>Repeat-based holocentromeres influence genome architecture and karyotype evolution.</title>
        <authorList>
            <person name="Hofstatter P.G."/>
            <person name="Thangavel G."/>
            <person name="Lux T."/>
            <person name="Neumann P."/>
            <person name="Vondrak T."/>
            <person name="Novak P."/>
            <person name="Zhang M."/>
            <person name="Costa L."/>
            <person name="Castellani M."/>
            <person name="Scott A."/>
            <person name="Toegelov H."/>
            <person name="Fuchs J."/>
            <person name="Mata-Sucre Y."/>
            <person name="Dias Y."/>
            <person name="Vanzela A.L.L."/>
            <person name="Huettel B."/>
            <person name="Almeida C.C.S."/>
            <person name="Simkova H."/>
            <person name="Souza G."/>
            <person name="Pedrosa-Harand A."/>
            <person name="Macas J."/>
            <person name="Mayer K.F.X."/>
            <person name="Houben A."/>
            <person name="Marques A."/>
        </authorList>
    </citation>
    <scope>NUCLEOTIDE SEQUENCE [LARGE SCALE GENOMIC DNA]</scope>
    <source>
        <strain evidence="16">RhyTen1mFocal</strain>
    </source>
</reference>
<evidence type="ECO:0000256" key="1">
    <source>
        <dbReference type="ARBA" id="ARBA00004123"/>
    </source>
</evidence>
<dbReference type="CDD" id="cd18793">
    <property type="entry name" value="SF2_C_SNF"/>
    <property type="match status" value="1"/>
</dbReference>
<name>A0AAD6EUI1_9POAL</name>
<dbReference type="Gene3D" id="3.40.50.300">
    <property type="entry name" value="P-loop containing nucleotide triphosphate hydrolases"/>
    <property type="match status" value="1"/>
</dbReference>
<dbReference type="InterPro" id="IPR001650">
    <property type="entry name" value="Helicase_C-like"/>
</dbReference>
<dbReference type="InterPro" id="IPR014001">
    <property type="entry name" value="Helicase_ATP-bd"/>
</dbReference>
<comment type="similarity">
    <text evidence="2">Belongs to the SNF2/RAD54 helicase family. RAD16 subfamily.</text>
</comment>
<dbReference type="SMART" id="SM00184">
    <property type="entry name" value="RING"/>
    <property type="match status" value="1"/>
</dbReference>
<evidence type="ECO:0000259" key="15">
    <source>
        <dbReference type="PROSITE" id="PS51194"/>
    </source>
</evidence>
<evidence type="ECO:0000259" key="13">
    <source>
        <dbReference type="PROSITE" id="PS50089"/>
    </source>
</evidence>
<evidence type="ECO:0000256" key="8">
    <source>
        <dbReference type="ARBA" id="ARBA00022833"/>
    </source>
</evidence>
<dbReference type="InterPro" id="IPR013083">
    <property type="entry name" value="Znf_RING/FYVE/PHD"/>
</dbReference>
<comment type="caution">
    <text evidence="16">The sequence shown here is derived from an EMBL/GenBank/DDBJ whole genome shotgun (WGS) entry which is preliminary data.</text>
</comment>
<evidence type="ECO:0000256" key="12">
    <source>
        <dbReference type="SAM" id="MobiDB-lite"/>
    </source>
</evidence>
<feature type="domain" description="Helicase ATP-binding" evidence="14">
    <location>
        <begin position="276"/>
        <end position="465"/>
    </location>
</feature>
<gene>
    <name evidence="16" type="ORF">LUZ61_005387</name>
</gene>
<evidence type="ECO:0000256" key="10">
    <source>
        <dbReference type="ARBA" id="ARBA00023242"/>
    </source>
</evidence>
<dbReference type="GO" id="GO:0008270">
    <property type="term" value="F:zinc ion binding"/>
    <property type="evidence" value="ECO:0007669"/>
    <property type="project" value="UniProtKB-KW"/>
</dbReference>
<dbReference type="GO" id="GO:0016818">
    <property type="term" value="F:hydrolase activity, acting on acid anhydrides, in phosphorus-containing anhydrides"/>
    <property type="evidence" value="ECO:0007669"/>
    <property type="project" value="InterPro"/>
</dbReference>
<dbReference type="SUPFAM" id="SSF57850">
    <property type="entry name" value="RING/U-box"/>
    <property type="match status" value="1"/>
</dbReference>
<dbReference type="GO" id="GO:0005524">
    <property type="term" value="F:ATP binding"/>
    <property type="evidence" value="ECO:0007669"/>
    <property type="project" value="UniProtKB-KW"/>
</dbReference>
<proteinExistence type="inferred from homology"/>
<dbReference type="PROSITE" id="PS00518">
    <property type="entry name" value="ZF_RING_1"/>
    <property type="match status" value="1"/>
</dbReference>
<dbReference type="InterPro" id="IPR000330">
    <property type="entry name" value="SNF2_N"/>
</dbReference>
<dbReference type="GO" id="GO:0003676">
    <property type="term" value="F:nucleic acid binding"/>
    <property type="evidence" value="ECO:0007669"/>
    <property type="project" value="InterPro"/>
</dbReference>
<dbReference type="PANTHER" id="PTHR45626:SF17">
    <property type="entry name" value="HELICASE-LIKE TRANSCRIPTION FACTOR"/>
    <property type="match status" value="1"/>
</dbReference>
<sequence length="865" mass="96677">MIRAYRVPTHLPPFRLQINPKIKKPSSLSFSLSRTMSGLDSDSDSEPSTAGASEPHLIGFIIANIVGLRYYTGTVSGRELVVLSRQPLNPYDSNAIAVLNMRQAQVGHLERSVAAALAPLLDSHLALAEAIVPKPPGRNPKNPNAKPFRLPCQIHLFARPDAEEVVRVALEDGGLQLIQRNDHEFGLSQANILAEDKNKKGQKRDLDKIFELVGKDERSKVCPMEPPKDVIVSELFQHQKEGLGWLFSRENSCDLPPFWEEKDGAYVNVLTNYTTQEQPQPLKGGIFADDMGLGKTLTLLSLIATTKNGGESSVVGDHDSSKKKRKRTDKDAAVSGSKVTLVVCPPSVFSSWITQLEEHTRPGSLKVYLYHGDRIKDKRQLLKFDIVFTTYSTLSTEFSDPNSPMKEIEWYRVILDEAHTIKNSAAQQTKAVVALKSERRWVVTGTPIQNSSFDLFSLMLFLRFQPFSIKSYWQSLIQRPLVQGIASGLSRLQALLGAISLRRTKDVPDGGEALVGLPPKTVQTCLIELSAEERECYDKMESEAQSTVREFLDSDTVLRNYSTVLHIILRLRQICDDVALCPPDIKSLLLSNALEDVSNNPELLKKLASLIEDGDDFDCPICLSPPTKTVITRCTHIFCQTCILKILKSPNSRCPICRQALSKADLFLAPDPPPSDELEPNSSAENQIVSSKVATLLKFLQESKKQDQFTKSVIFSQFRKMLLLLEAPLKAAGFGILRLDGTMTAKKRSEVIKEFSRRDPRAPTILLASLKAAGTGINLTAASRVYLMEPWWNPGVEKQAMDRVHRIGQQHEVKVVRLIVRNSIEERIIELQEKKMKLASGAFRRQGTEEQKRMRIEDLRVMMGL</sequence>
<feature type="region of interest" description="Disordered" evidence="12">
    <location>
        <begin position="309"/>
        <end position="331"/>
    </location>
</feature>
<dbReference type="Pfam" id="PF00271">
    <property type="entry name" value="Helicase_C"/>
    <property type="match status" value="1"/>
</dbReference>
<dbReference type="Pfam" id="PF08797">
    <property type="entry name" value="HIRAN"/>
    <property type="match status" value="1"/>
</dbReference>
<evidence type="ECO:0000256" key="2">
    <source>
        <dbReference type="ARBA" id="ARBA00008438"/>
    </source>
</evidence>
<dbReference type="PROSITE" id="PS50089">
    <property type="entry name" value="ZF_RING_2"/>
    <property type="match status" value="1"/>
</dbReference>
<dbReference type="SMART" id="SM00487">
    <property type="entry name" value="DEXDc"/>
    <property type="match status" value="1"/>
</dbReference>
<evidence type="ECO:0008006" key="18">
    <source>
        <dbReference type="Google" id="ProtNLM"/>
    </source>
</evidence>
<dbReference type="InterPro" id="IPR027417">
    <property type="entry name" value="P-loop_NTPase"/>
</dbReference>
<dbReference type="InterPro" id="IPR049730">
    <property type="entry name" value="SNF2/RAD54-like_C"/>
</dbReference>
<keyword evidence="7" id="KW-0347">Helicase</keyword>
<evidence type="ECO:0000256" key="4">
    <source>
        <dbReference type="ARBA" id="ARBA00022741"/>
    </source>
</evidence>
<keyword evidence="10" id="KW-0539">Nucleus</keyword>
<dbReference type="InterPro" id="IPR038718">
    <property type="entry name" value="SNF2-like_sf"/>
</dbReference>
<evidence type="ECO:0000256" key="7">
    <source>
        <dbReference type="ARBA" id="ARBA00022806"/>
    </source>
</evidence>